<evidence type="ECO:0000313" key="3">
    <source>
        <dbReference type="Proteomes" id="UP000499080"/>
    </source>
</evidence>
<dbReference type="Proteomes" id="UP000499080">
    <property type="component" value="Unassembled WGS sequence"/>
</dbReference>
<feature type="region of interest" description="Disordered" evidence="1">
    <location>
        <begin position="83"/>
        <end position="140"/>
    </location>
</feature>
<keyword evidence="3" id="KW-1185">Reference proteome</keyword>
<sequence>MTLPQMDQLPKYGMVWNATTSLCVGGVLINDLCGIHGLYRMVWNTPRHMPTAKIYGYFANRPLVSGYVEVWFPNGARNVRVEEKEGGYQLPGGAGRERGSPAAGGSSSGSREYRAASTAPEGRRGRPAHGADQGTVAYLQ</sequence>
<organism evidence="2 3">
    <name type="scientific">Araneus ventricosus</name>
    <name type="common">Orbweaver spider</name>
    <name type="synonym">Epeira ventricosa</name>
    <dbReference type="NCBI Taxonomy" id="182803"/>
    <lineage>
        <taxon>Eukaryota</taxon>
        <taxon>Metazoa</taxon>
        <taxon>Ecdysozoa</taxon>
        <taxon>Arthropoda</taxon>
        <taxon>Chelicerata</taxon>
        <taxon>Arachnida</taxon>
        <taxon>Araneae</taxon>
        <taxon>Araneomorphae</taxon>
        <taxon>Entelegynae</taxon>
        <taxon>Araneoidea</taxon>
        <taxon>Araneidae</taxon>
        <taxon>Araneus</taxon>
    </lineage>
</organism>
<gene>
    <name evidence="2" type="ORF">AVEN_69732_1</name>
</gene>
<name>A0A4Y2VA59_ARAVE</name>
<comment type="caution">
    <text evidence="2">The sequence shown here is derived from an EMBL/GenBank/DDBJ whole genome shotgun (WGS) entry which is preliminary data.</text>
</comment>
<feature type="compositionally biased region" description="Low complexity" evidence="1">
    <location>
        <begin position="100"/>
        <end position="110"/>
    </location>
</feature>
<evidence type="ECO:0000256" key="1">
    <source>
        <dbReference type="SAM" id="MobiDB-lite"/>
    </source>
</evidence>
<proteinExistence type="predicted"/>
<reference evidence="2 3" key="1">
    <citation type="journal article" date="2019" name="Sci. Rep.">
        <title>Orb-weaving spider Araneus ventricosus genome elucidates the spidroin gene catalogue.</title>
        <authorList>
            <person name="Kono N."/>
            <person name="Nakamura H."/>
            <person name="Ohtoshi R."/>
            <person name="Moran D.A.P."/>
            <person name="Shinohara A."/>
            <person name="Yoshida Y."/>
            <person name="Fujiwara M."/>
            <person name="Mori M."/>
            <person name="Tomita M."/>
            <person name="Arakawa K."/>
        </authorList>
    </citation>
    <scope>NUCLEOTIDE SEQUENCE [LARGE SCALE GENOMIC DNA]</scope>
</reference>
<protein>
    <submittedName>
        <fullName evidence="2">Uncharacterized protein</fullName>
    </submittedName>
</protein>
<dbReference type="AlphaFoldDB" id="A0A4Y2VA59"/>
<accession>A0A4Y2VA59</accession>
<dbReference type="EMBL" id="BGPR01044637">
    <property type="protein sequence ID" value="GBO21448.1"/>
    <property type="molecule type" value="Genomic_DNA"/>
</dbReference>
<evidence type="ECO:0000313" key="2">
    <source>
        <dbReference type="EMBL" id="GBO21448.1"/>
    </source>
</evidence>